<dbReference type="InterPro" id="IPR014054">
    <property type="entry name" value="Phage_regulatory_Rha"/>
</dbReference>
<name>A0A5B8T736_LEUPS</name>
<dbReference type="EMBL" id="CP042383">
    <property type="protein sequence ID" value="QEA42998.1"/>
    <property type="molecule type" value="Genomic_DNA"/>
</dbReference>
<sequence length="206" mass="23887">MELVYYKGLQDEPYTTVDIICEYTEVTRHAVMVLINRYKNDLSDLGVLSFEMTKPTQGSNGGRPKKIYHLNEQQATFLITLLDNTPKVKEFKKLLVKSFYQIKAELDERKIHRQVNKVVNVGFGDVIKAHYPESKHAYSNYHRLAYKYALGVTPKQIKEQRHTDDPQSALTSDESARLERAKQQISLFIQDGHDYEDIKAKMFADI</sequence>
<protein>
    <submittedName>
        <fullName evidence="1">Transcriptional regulator</fullName>
    </submittedName>
</protein>
<dbReference type="Proteomes" id="UP000321296">
    <property type="component" value="Chromosome"/>
</dbReference>
<accession>A0A5B8T736</accession>
<dbReference type="RefSeq" id="WP_147651975.1">
    <property type="nucleotide sequence ID" value="NZ_CP042383.1"/>
</dbReference>
<gene>
    <name evidence="1" type="ORF">FGL85_10985</name>
</gene>
<dbReference type="KEGG" id="lpse:FGL85_10985"/>
<dbReference type="AlphaFoldDB" id="A0A5B8T736"/>
<proteinExistence type="predicted"/>
<dbReference type="Pfam" id="PF09669">
    <property type="entry name" value="Phage_pRha"/>
    <property type="match status" value="1"/>
</dbReference>
<evidence type="ECO:0000313" key="2">
    <source>
        <dbReference type="Proteomes" id="UP000321296"/>
    </source>
</evidence>
<organism evidence="1 2">
    <name type="scientific">Leuconostoc pseudomesenteroides</name>
    <dbReference type="NCBI Taxonomy" id="33968"/>
    <lineage>
        <taxon>Bacteria</taxon>
        <taxon>Bacillati</taxon>
        <taxon>Bacillota</taxon>
        <taxon>Bacilli</taxon>
        <taxon>Lactobacillales</taxon>
        <taxon>Lactobacillaceae</taxon>
        <taxon>Leuconostoc</taxon>
    </lineage>
</organism>
<evidence type="ECO:0000313" key="1">
    <source>
        <dbReference type="EMBL" id="QEA42998.1"/>
    </source>
</evidence>
<reference evidence="1 2" key="1">
    <citation type="submission" date="2019-06" db="EMBL/GenBank/DDBJ databases">
        <title>Genome analyses of bacteria isolated from kimchi.</title>
        <authorList>
            <person name="Lee S."/>
            <person name="Ahn S."/>
            <person name="Roh S."/>
        </authorList>
    </citation>
    <scope>NUCLEOTIDE SEQUENCE [LARGE SCALE GENOMIC DNA]</scope>
    <source>
        <strain evidence="1 2">CBA3630</strain>
    </source>
</reference>